<keyword evidence="1" id="KW-1003">Cell membrane</keyword>
<keyword evidence="7" id="KW-1185">Reference proteome</keyword>
<dbReference type="PANTHER" id="PTHR43423">
    <property type="entry name" value="ABC TRANSPORTER I FAMILY MEMBER 17"/>
    <property type="match status" value="1"/>
</dbReference>
<sequence length="161" mass="17893">MITKNMPNVSVAAQDQTEAAAIPIDMQTHAMATRDLRVFYGENEAIKGVDLAFPENKVTALIGPSGCGKSTYLRALNRMNDEIDGCRMEGSIFYNGIDINRKEIDLYRVRQEIGMVFQKPNPFSKSIYENIAFGLKRHGMKNKKGVDGTRGEELTRCGTLG</sequence>
<keyword evidence="6" id="KW-0547">Nucleotide-binding</keyword>
<evidence type="ECO:0000256" key="1">
    <source>
        <dbReference type="ARBA" id="ARBA00022475"/>
    </source>
</evidence>
<dbReference type="InterPro" id="IPR027417">
    <property type="entry name" value="P-loop_NTPase"/>
</dbReference>
<evidence type="ECO:0000259" key="5">
    <source>
        <dbReference type="Pfam" id="PF00005"/>
    </source>
</evidence>
<keyword evidence="2" id="KW-0592">Phosphate transport</keyword>
<keyword evidence="2" id="KW-0813">Transport</keyword>
<dbReference type="EMBL" id="AODF01000045">
    <property type="protein sequence ID" value="EUJ25578.1"/>
    <property type="molecule type" value="Genomic_DNA"/>
</dbReference>
<comment type="caution">
    <text evidence="6">The sequence shown here is derived from an EMBL/GenBank/DDBJ whole genome shotgun (WGS) entry which is preliminary data.</text>
</comment>
<dbReference type="Proteomes" id="UP000019249">
    <property type="component" value="Unassembled WGS sequence"/>
</dbReference>
<dbReference type="Pfam" id="PF00005">
    <property type="entry name" value="ABC_tran"/>
    <property type="match status" value="1"/>
</dbReference>
<evidence type="ECO:0000313" key="6">
    <source>
        <dbReference type="EMBL" id="EUJ25578.1"/>
    </source>
</evidence>
<dbReference type="PANTHER" id="PTHR43423:SF10">
    <property type="entry name" value="PHOSPHATE IMPORT ATP-BINDING PROTEIN PSTB 2"/>
    <property type="match status" value="1"/>
</dbReference>
<dbReference type="InterPro" id="IPR003439">
    <property type="entry name" value="ABC_transporter-like_ATP-bd"/>
</dbReference>
<gene>
    <name evidence="6" type="ORF">MFLO_15114</name>
</gene>
<dbReference type="Gene3D" id="3.40.50.300">
    <property type="entry name" value="P-loop containing nucleotide triphosphate hydrolases"/>
    <property type="match status" value="1"/>
</dbReference>
<reference evidence="6 7" key="1">
    <citation type="journal article" date="2014" name="Int. J. Syst. Evol. Microbiol.">
        <title>Listeria floridensis sp. nov., Listeria aquatica sp. nov., Listeria cornellensis sp. nov., Listeria riparia sp. nov. and Listeria grandensis sp. nov., from agricultural and natural environments.</title>
        <authorList>
            <person name="den Bakker H.C."/>
            <person name="Warchocki S."/>
            <person name="Wright E.M."/>
            <person name="Allred A.F."/>
            <person name="Ahlstrom C."/>
            <person name="Manuel C.S."/>
            <person name="Stasiewicz M.J."/>
            <person name="Burrell A."/>
            <person name="Roof S."/>
            <person name="Strawn L."/>
            <person name="Fortes E.D."/>
            <person name="Nightingale K.K."/>
            <person name="Kephart D."/>
            <person name="Wiedmann M."/>
        </authorList>
    </citation>
    <scope>NUCLEOTIDE SEQUENCE [LARGE SCALE GENOMIC DNA]</scope>
    <source>
        <strain evidence="6 7">FSL S10-1187</strain>
    </source>
</reference>
<evidence type="ECO:0000313" key="7">
    <source>
        <dbReference type="Proteomes" id="UP000019249"/>
    </source>
</evidence>
<dbReference type="SUPFAM" id="SSF52540">
    <property type="entry name" value="P-loop containing nucleoside triphosphate hydrolases"/>
    <property type="match status" value="1"/>
</dbReference>
<evidence type="ECO:0000256" key="4">
    <source>
        <dbReference type="ARBA" id="ARBA00023136"/>
    </source>
</evidence>
<accession>A0ABP3ATZ0</accession>
<protein>
    <submittedName>
        <fullName evidence="6">Phosphate transporter ATP-binding protein</fullName>
    </submittedName>
</protein>
<organism evidence="6 7">
    <name type="scientific">Listeria floridensis FSL S10-1187</name>
    <dbReference type="NCBI Taxonomy" id="1265817"/>
    <lineage>
        <taxon>Bacteria</taxon>
        <taxon>Bacillati</taxon>
        <taxon>Bacillota</taxon>
        <taxon>Bacilli</taxon>
        <taxon>Bacillales</taxon>
        <taxon>Listeriaceae</taxon>
        <taxon>Listeria</taxon>
    </lineage>
</organism>
<dbReference type="GO" id="GO:0005524">
    <property type="term" value="F:ATP binding"/>
    <property type="evidence" value="ECO:0007669"/>
    <property type="project" value="UniProtKB-KW"/>
</dbReference>
<keyword evidence="6" id="KW-0067">ATP-binding</keyword>
<evidence type="ECO:0000256" key="2">
    <source>
        <dbReference type="ARBA" id="ARBA00022592"/>
    </source>
</evidence>
<evidence type="ECO:0000256" key="3">
    <source>
        <dbReference type="ARBA" id="ARBA00022967"/>
    </source>
</evidence>
<keyword evidence="3" id="KW-1278">Translocase</keyword>
<keyword evidence="4" id="KW-0472">Membrane</keyword>
<feature type="domain" description="ABC transporter" evidence="5">
    <location>
        <begin position="47"/>
        <end position="141"/>
    </location>
</feature>
<proteinExistence type="predicted"/>
<name>A0ABP3ATZ0_9LIST</name>